<feature type="compositionally biased region" description="Basic and acidic residues" evidence="1">
    <location>
        <begin position="24"/>
        <end position="44"/>
    </location>
</feature>
<dbReference type="Proteomes" id="UP000677875">
    <property type="component" value="Unassembled WGS sequence"/>
</dbReference>
<dbReference type="EMBL" id="JAGPNL010000002">
    <property type="protein sequence ID" value="MBQ0826779.1"/>
    <property type="molecule type" value="Genomic_DNA"/>
</dbReference>
<dbReference type="AlphaFoldDB" id="A0A941AXY9"/>
<reference evidence="2" key="1">
    <citation type="submission" date="2021-04" db="EMBL/GenBank/DDBJ databases">
        <title>Genome seq and assembly of Streptomyces sp. RG38.</title>
        <authorList>
            <person name="Chhetri G."/>
        </authorList>
    </citation>
    <scope>NUCLEOTIDE SEQUENCE</scope>
    <source>
        <strain evidence="2">RG38</strain>
    </source>
</reference>
<keyword evidence="3" id="KW-1185">Reference proteome</keyword>
<evidence type="ECO:0000256" key="1">
    <source>
        <dbReference type="SAM" id="MobiDB-lite"/>
    </source>
</evidence>
<sequence>MYSTLILGVLAVLMNMRDFSVSEEADRRARETERIGEEDGRPRAGVEPAGVTAALRGGLPGTSTDGRASPVPEDDLRGVHVEVTVRNLGDTPAVLSRATLAFRRSGHLEPCHRREGRLVHRAAYGFTVPDDRPTAGDGRTHETPFSLSAGLTRRISPNTYEKVRLTVGPESVPEGGSPWYGVFDIALEHDGGKELRIGPVAVIDAGGSSGFRPEGKGWHIEPEDIAGCIARNAALVAEVMRTPGLTASAEFAALDRELRSRHAGSPEDHR</sequence>
<protein>
    <submittedName>
        <fullName evidence="2">Uncharacterized protein</fullName>
    </submittedName>
</protein>
<evidence type="ECO:0000313" key="2">
    <source>
        <dbReference type="EMBL" id="MBQ0826779.1"/>
    </source>
</evidence>
<dbReference type="RefSeq" id="WP_210870362.1">
    <property type="nucleotide sequence ID" value="NZ_JAGPNL010000002.1"/>
</dbReference>
<proteinExistence type="predicted"/>
<comment type="caution">
    <text evidence="2">The sequence shown here is derived from an EMBL/GenBank/DDBJ whole genome shotgun (WGS) entry which is preliminary data.</text>
</comment>
<accession>A0A941AXY9</accession>
<feature type="region of interest" description="Disordered" evidence="1">
    <location>
        <begin position="23"/>
        <end position="74"/>
    </location>
</feature>
<evidence type="ECO:0000313" key="3">
    <source>
        <dbReference type="Proteomes" id="UP000677875"/>
    </source>
</evidence>
<gene>
    <name evidence="2" type="ORF">J5Y05_09690</name>
</gene>
<name>A0A941AXY9_9ACTN</name>
<organism evidence="2 3">
    <name type="scientific">Streptomyces tagetis</name>
    <dbReference type="NCBI Taxonomy" id="2820809"/>
    <lineage>
        <taxon>Bacteria</taxon>
        <taxon>Bacillati</taxon>
        <taxon>Actinomycetota</taxon>
        <taxon>Actinomycetes</taxon>
        <taxon>Kitasatosporales</taxon>
        <taxon>Streptomycetaceae</taxon>
        <taxon>Streptomyces</taxon>
    </lineage>
</organism>